<dbReference type="InterPro" id="IPR050819">
    <property type="entry name" value="Tripeptidyl-peptidase_I"/>
</dbReference>
<name>A0AAD7BLC8_9AGAR</name>
<proteinExistence type="predicted"/>
<dbReference type="PROSITE" id="PS51695">
    <property type="entry name" value="SEDOLISIN"/>
    <property type="match status" value="1"/>
</dbReference>
<organism evidence="3 4">
    <name type="scientific">Roridomyces roridus</name>
    <dbReference type="NCBI Taxonomy" id="1738132"/>
    <lineage>
        <taxon>Eukaryota</taxon>
        <taxon>Fungi</taxon>
        <taxon>Dikarya</taxon>
        <taxon>Basidiomycota</taxon>
        <taxon>Agaricomycotina</taxon>
        <taxon>Agaricomycetes</taxon>
        <taxon>Agaricomycetidae</taxon>
        <taxon>Agaricales</taxon>
        <taxon>Marasmiineae</taxon>
        <taxon>Mycenaceae</taxon>
        <taxon>Roridomyces</taxon>
    </lineage>
</organism>
<gene>
    <name evidence="3" type="ORF">FB45DRAFT_1086426</name>
</gene>
<keyword evidence="4" id="KW-1185">Reference proteome</keyword>
<dbReference type="AlphaFoldDB" id="A0AAD7BLC8"/>
<dbReference type="CDD" id="cd04056">
    <property type="entry name" value="Peptidases_S53"/>
    <property type="match status" value="1"/>
</dbReference>
<evidence type="ECO:0000256" key="1">
    <source>
        <dbReference type="PROSITE-ProRule" id="PRU01032"/>
    </source>
</evidence>
<evidence type="ECO:0000313" key="4">
    <source>
        <dbReference type="Proteomes" id="UP001221142"/>
    </source>
</evidence>
<evidence type="ECO:0000313" key="3">
    <source>
        <dbReference type="EMBL" id="KAJ7624616.1"/>
    </source>
</evidence>
<feature type="domain" description="Peptidase S53" evidence="2">
    <location>
        <begin position="1"/>
        <end position="244"/>
    </location>
</feature>
<evidence type="ECO:0000259" key="2">
    <source>
        <dbReference type="PROSITE" id="PS51695"/>
    </source>
</evidence>
<dbReference type="InterPro" id="IPR030400">
    <property type="entry name" value="Sedolisin_dom"/>
</dbReference>
<dbReference type="PANTHER" id="PTHR14218">
    <property type="entry name" value="PROTEASE S8 TRIPEPTIDYL PEPTIDASE I CLN2"/>
    <property type="match status" value="1"/>
</dbReference>
<comment type="caution">
    <text evidence="1">Lacks conserved residue(s) required for the propagation of feature annotation.</text>
</comment>
<sequence>SDAPTVLTTSYNILEEAIPLSVDMAICYAYMQLGAAGVSSRFISLFTLRGPQGISVDATTQNPSCTTFLPTFSGGCPFITAVGGSTGLPPQVAASFSGGGFSNYFPTPRYQLEDVASYVTSLGQEYSGLYNASGRGYPDVAAQAVDVAITWRASSSFFGTSASSPIFASIIALVNDRLIGAGRPVLGFLNPFLYSPAGRAAFDDAVSGANPGCGTDGFSASPGWDPVTGLGTPNFDRLIAAVGL</sequence>
<feature type="non-terminal residue" evidence="3">
    <location>
        <position position="244"/>
    </location>
</feature>
<dbReference type="InterPro" id="IPR036852">
    <property type="entry name" value="Peptidase_S8/S53_dom_sf"/>
</dbReference>
<dbReference type="GO" id="GO:0008240">
    <property type="term" value="F:tripeptidyl-peptidase activity"/>
    <property type="evidence" value="ECO:0007669"/>
    <property type="project" value="TreeGrafter"/>
</dbReference>
<dbReference type="SUPFAM" id="SSF52743">
    <property type="entry name" value="Subtilisin-like"/>
    <property type="match status" value="1"/>
</dbReference>
<dbReference type="EMBL" id="JARKIF010000013">
    <property type="protein sequence ID" value="KAJ7624616.1"/>
    <property type="molecule type" value="Genomic_DNA"/>
</dbReference>
<dbReference type="GO" id="GO:0004252">
    <property type="term" value="F:serine-type endopeptidase activity"/>
    <property type="evidence" value="ECO:0007669"/>
    <property type="project" value="InterPro"/>
</dbReference>
<accession>A0AAD7BLC8</accession>
<feature type="non-terminal residue" evidence="3">
    <location>
        <position position="1"/>
    </location>
</feature>
<comment type="caution">
    <text evidence="3">The sequence shown here is derived from an EMBL/GenBank/DDBJ whole genome shotgun (WGS) entry which is preliminary data.</text>
</comment>
<dbReference type="Proteomes" id="UP001221142">
    <property type="component" value="Unassembled WGS sequence"/>
</dbReference>
<dbReference type="Gene3D" id="3.40.50.200">
    <property type="entry name" value="Peptidase S8/S53 domain"/>
    <property type="match status" value="1"/>
</dbReference>
<dbReference type="PANTHER" id="PTHR14218:SF15">
    <property type="entry name" value="TRIPEPTIDYL-PEPTIDASE 1"/>
    <property type="match status" value="1"/>
</dbReference>
<protein>
    <submittedName>
        <fullName evidence="3">Peptidase S8/S53 domain-containing protein</fullName>
    </submittedName>
</protein>
<dbReference type="GO" id="GO:0006508">
    <property type="term" value="P:proteolysis"/>
    <property type="evidence" value="ECO:0007669"/>
    <property type="project" value="InterPro"/>
</dbReference>
<reference evidence="3" key="1">
    <citation type="submission" date="2023-03" db="EMBL/GenBank/DDBJ databases">
        <title>Massive genome expansion in bonnet fungi (Mycena s.s.) driven by repeated elements and novel gene families across ecological guilds.</title>
        <authorList>
            <consortium name="Lawrence Berkeley National Laboratory"/>
            <person name="Harder C.B."/>
            <person name="Miyauchi S."/>
            <person name="Viragh M."/>
            <person name="Kuo A."/>
            <person name="Thoen E."/>
            <person name="Andreopoulos B."/>
            <person name="Lu D."/>
            <person name="Skrede I."/>
            <person name="Drula E."/>
            <person name="Henrissat B."/>
            <person name="Morin E."/>
            <person name="Kohler A."/>
            <person name="Barry K."/>
            <person name="LaButti K."/>
            <person name="Morin E."/>
            <person name="Salamov A."/>
            <person name="Lipzen A."/>
            <person name="Mereny Z."/>
            <person name="Hegedus B."/>
            <person name="Baldrian P."/>
            <person name="Stursova M."/>
            <person name="Weitz H."/>
            <person name="Taylor A."/>
            <person name="Grigoriev I.V."/>
            <person name="Nagy L.G."/>
            <person name="Martin F."/>
            <person name="Kauserud H."/>
        </authorList>
    </citation>
    <scope>NUCLEOTIDE SEQUENCE</scope>
    <source>
        <strain evidence="3">9284</strain>
    </source>
</reference>